<feature type="region of interest" description="Disordered" evidence="1">
    <location>
        <begin position="1"/>
        <end position="70"/>
    </location>
</feature>
<feature type="compositionally biased region" description="Basic and acidic residues" evidence="1">
    <location>
        <begin position="28"/>
        <end position="42"/>
    </location>
</feature>
<dbReference type="AlphaFoldDB" id="A0A9P0M690"/>
<evidence type="ECO:0000313" key="2">
    <source>
        <dbReference type="EMBL" id="CAH2006569.1"/>
    </source>
</evidence>
<evidence type="ECO:0000256" key="1">
    <source>
        <dbReference type="SAM" id="MobiDB-lite"/>
    </source>
</evidence>
<accession>A0A9P0M690</accession>
<dbReference type="EMBL" id="CAKOFQ010007693">
    <property type="protein sequence ID" value="CAH2006569.1"/>
    <property type="molecule type" value="Genomic_DNA"/>
</dbReference>
<evidence type="ECO:0000313" key="3">
    <source>
        <dbReference type="Proteomes" id="UP001152888"/>
    </source>
</evidence>
<dbReference type="Proteomes" id="UP001152888">
    <property type="component" value="Unassembled WGS sequence"/>
</dbReference>
<name>A0A9P0M690_ACAOB</name>
<keyword evidence="3" id="KW-1185">Reference proteome</keyword>
<gene>
    <name evidence="2" type="ORF">ACAOBT_LOCUS29164</name>
</gene>
<sequence>MSSRSKSTKLVGKITNLPRKHKLTISDPEAKQQLRDDYDQYRQKAKAKGGRGVKRYNEATKRKLQNKQQL</sequence>
<comment type="caution">
    <text evidence="2">The sequence shown here is derived from an EMBL/GenBank/DDBJ whole genome shotgun (WGS) entry which is preliminary data.</text>
</comment>
<organism evidence="2 3">
    <name type="scientific">Acanthoscelides obtectus</name>
    <name type="common">Bean weevil</name>
    <name type="synonym">Bruchus obtectus</name>
    <dbReference type="NCBI Taxonomy" id="200917"/>
    <lineage>
        <taxon>Eukaryota</taxon>
        <taxon>Metazoa</taxon>
        <taxon>Ecdysozoa</taxon>
        <taxon>Arthropoda</taxon>
        <taxon>Hexapoda</taxon>
        <taxon>Insecta</taxon>
        <taxon>Pterygota</taxon>
        <taxon>Neoptera</taxon>
        <taxon>Endopterygota</taxon>
        <taxon>Coleoptera</taxon>
        <taxon>Polyphaga</taxon>
        <taxon>Cucujiformia</taxon>
        <taxon>Chrysomeloidea</taxon>
        <taxon>Chrysomelidae</taxon>
        <taxon>Bruchinae</taxon>
        <taxon>Bruchini</taxon>
        <taxon>Acanthoscelides</taxon>
    </lineage>
</organism>
<proteinExistence type="predicted"/>
<protein>
    <submittedName>
        <fullName evidence="2">Uncharacterized protein</fullName>
    </submittedName>
</protein>
<feature type="compositionally biased region" description="Basic residues" evidence="1">
    <location>
        <begin position="43"/>
        <end position="54"/>
    </location>
</feature>
<reference evidence="2" key="1">
    <citation type="submission" date="2022-03" db="EMBL/GenBank/DDBJ databases">
        <authorList>
            <person name="Sayadi A."/>
        </authorList>
    </citation>
    <scope>NUCLEOTIDE SEQUENCE</scope>
</reference>